<proteinExistence type="predicted"/>
<dbReference type="PANTHER" id="PTHR48182:SF3">
    <property type="entry name" value="DUF676 DOMAIN-CONTAINING PROTEIN"/>
    <property type="match status" value="1"/>
</dbReference>
<feature type="compositionally biased region" description="Polar residues" evidence="1">
    <location>
        <begin position="20"/>
        <end position="41"/>
    </location>
</feature>
<reference evidence="3" key="1">
    <citation type="submission" date="2023-06" db="EMBL/GenBank/DDBJ databases">
        <title>Genome-scale phylogeny and comparative genomics of the fungal order Sordariales.</title>
        <authorList>
            <consortium name="Lawrence Berkeley National Laboratory"/>
            <person name="Hensen N."/>
            <person name="Bonometti L."/>
            <person name="Westerberg I."/>
            <person name="Brannstrom I.O."/>
            <person name="Guillou S."/>
            <person name="Cros-Aarteil S."/>
            <person name="Calhoun S."/>
            <person name="Haridas S."/>
            <person name="Kuo A."/>
            <person name="Mondo S."/>
            <person name="Pangilinan J."/>
            <person name="Riley R."/>
            <person name="Labutti K."/>
            <person name="Andreopoulos B."/>
            <person name="Lipzen A."/>
            <person name="Chen C."/>
            <person name="Yanf M."/>
            <person name="Daum C."/>
            <person name="Ng V."/>
            <person name="Clum A."/>
            <person name="Steindorff A."/>
            <person name="Ohm R."/>
            <person name="Martin F."/>
            <person name="Silar P."/>
            <person name="Natvig D."/>
            <person name="Lalanne C."/>
            <person name="Gautier V."/>
            <person name="Ament-Velasquez S.L."/>
            <person name="Kruys A."/>
            <person name="Hutchinson M.I."/>
            <person name="Powell A.J."/>
            <person name="Barry K."/>
            <person name="Miller A.N."/>
            <person name="Grigoriev I.V."/>
            <person name="Debuchy R."/>
            <person name="Gladieux P."/>
            <person name="Thoren M.H."/>
            <person name="Johannesson H."/>
        </authorList>
    </citation>
    <scope>NUCLEOTIDE SEQUENCE</scope>
    <source>
        <strain evidence="3">CBS 606.72</strain>
    </source>
</reference>
<feature type="transmembrane region" description="Helical" evidence="2">
    <location>
        <begin position="293"/>
        <end position="316"/>
    </location>
</feature>
<evidence type="ECO:0000256" key="1">
    <source>
        <dbReference type="SAM" id="MobiDB-lite"/>
    </source>
</evidence>
<keyword evidence="2" id="KW-1133">Transmembrane helix</keyword>
<dbReference type="AlphaFoldDB" id="A0AA39X2B1"/>
<evidence type="ECO:0008006" key="5">
    <source>
        <dbReference type="Google" id="ProtNLM"/>
    </source>
</evidence>
<evidence type="ECO:0000313" key="4">
    <source>
        <dbReference type="Proteomes" id="UP001175000"/>
    </source>
</evidence>
<dbReference type="InterPro" id="IPR052374">
    <property type="entry name" value="SERAC1"/>
</dbReference>
<keyword evidence="4" id="KW-1185">Reference proteome</keyword>
<feature type="transmembrane region" description="Helical" evidence="2">
    <location>
        <begin position="252"/>
        <end position="272"/>
    </location>
</feature>
<feature type="region of interest" description="Disordered" evidence="1">
    <location>
        <begin position="64"/>
        <end position="148"/>
    </location>
</feature>
<feature type="region of interest" description="Disordered" evidence="1">
    <location>
        <begin position="169"/>
        <end position="232"/>
    </location>
</feature>
<organism evidence="3 4">
    <name type="scientific">Immersiella caudata</name>
    <dbReference type="NCBI Taxonomy" id="314043"/>
    <lineage>
        <taxon>Eukaryota</taxon>
        <taxon>Fungi</taxon>
        <taxon>Dikarya</taxon>
        <taxon>Ascomycota</taxon>
        <taxon>Pezizomycotina</taxon>
        <taxon>Sordariomycetes</taxon>
        <taxon>Sordariomycetidae</taxon>
        <taxon>Sordariales</taxon>
        <taxon>Lasiosphaeriaceae</taxon>
        <taxon>Immersiella</taxon>
    </lineage>
</organism>
<protein>
    <recommendedName>
        <fullName evidence="5">DUF676 domain-containing protein</fullName>
    </recommendedName>
</protein>
<sequence length="620" mass="69591">MDRRGFNSPMDWEYEAHTPTDPSSPFATVSRKQNPFASSTPRAALFSPSIYDNPFRTDASIAQKEGRGKISSPFRNPAFTTPKARWNSKLSQSHDYGEDDETVDAPFTTPGAAKPDPAIYCGREDSERSRTGPSGVPVGSPKDMMLQNTKAGRTGEGFEVQLSGLVKQINSDNSVGGGRKHVKNSSRRHKRIPPVPRESGSDSEGRTGAEGRRNESSARRRKGDDKTEDETESSAKYIASGTLLSLFIGGNFYYKVVSVSASVLWVYAVLVFPGKTQGRSREKSARRLGDRMLAILVISAKTMGFLILLIWCVLLTPIQIFVPTPMDAWTKYAEHPPFRSYEVLRHPEYPAIDVFAIHGLGSNPRSAWRYVGNGTEVYWLQDLLPQQEGFENLRIIMINHQTRWDSNSPEADFDVFAKMMLDEIEHLHHEGRPIIFIAHSFGGLLLKRSLVLATNRSKDVARMTKGILFLGVPHFGTKAAFIASLLACTAYWRGSSTTMLEYMAEDNSVVHRLDKEFDEAYAKADSKREFDTPYICNFLEMRPERFGRLSLTPTVNTKSGSLRYGEEVRLDTDHRGLNKFRGSDDPNFDMFLRQFRRALSHAGYDGNARKEATGRRWLGT</sequence>
<dbReference type="Gene3D" id="3.40.50.1820">
    <property type="entry name" value="alpha/beta hydrolase"/>
    <property type="match status" value="1"/>
</dbReference>
<feature type="compositionally biased region" description="Basic residues" evidence="1">
    <location>
        <begin position="178"/>
        <end position="192"/>
    </location>
</feature>
<dbReference type="Proteomes" id="UP001175000">
    <property type="component" value="Unassembled WGS sequence"/>
</dbReference>
<gene>
    <name evidence="3" type="ORF">B0T14DRAFT_561946</name>
</gene>
<name>A0AA39X2B1_9PEZI</name>
<keyword evidence="2" id="KW-0472">Membrane</keyword>
<dbReference type="InterPro" id="IPR029058">
    <property type="entry name" value="AB_hydrolase_fold"/>
</dbReference>
<comment type="caution">
    <text evidence="3">The sequence shown here is derived from an EMBL/GenBank/DDBJ whole genome shotgun (WGS) entry which is preliminary data.</text>
</comment>
<dbReference type="PANTHER" id="PTHR48182">
    <property type="entry name" value="PROTEIN SERAC1"/>
    <property type="match status" value="1"/>
</dbReference>
<feature type="region of interest" description="Disordered" evidence="1">
    <location>
        <begin position="1"/>
        <end position="41"/>
    </location>
</feature>
<feature type="compositionally biased region" description="Basic and acidic residues" evidence="1">
    <location>
        <begin position="199"/>
        <end position="225"/>
    </location>
</feature>
<dbReference type="EMBL" id="JAULSU010000002">
    <property type="protein sequence ID" value="KAK0625994.1"/>
    <property type="molecule type" value="Genomic_DNA"/>
</dbReference>
<evidence type="ECO:0000256" key="2">
    <source>
        <dbReference type="SAM" id="Phobius"/>
    </source>
</evidence>
<keyword evidence="2" id="KW-0812">Transmembrane</keyword>
<accession>A0AA39X2B1</accession>
<dbReference type="SUPFAM" id="SSF53474">
    <property type="entry name" value="alpha/beta-Hydrolases"/>
    <property type="match status" value="1"/>
</dbReference>
<evidence type="ECO:0000313" key="3">
    <source>
        <dbReference type="EMBL" id="KAK0625994.1"/>
    </source>
</evidence>